<dbReference type="AlphaFoldDB" id="A0A8B8ARS8"/>
<dbReference type="RefSeq" id="XP_022293353.1">
    <property type="nucleotide sequence ID" value="XM_022437645.1"/>
</dbReference>
<dbReference type="OrthoDB" id="6143103at2759"/>
<reference evidence="5" key="1">
    <citation type="submission" date="2025-08" db="UniProtKB">
        <authorList>
            <consortium name="RefSeq"/>
        </authorList>
    </citation>
    <scope>IDENTIFICATION</scope>
    <source>
        <tissue evidence="5">Whole sample</tissue>
    </source>
</reference>
<evidence type="ECO:0000313" key="5">
    <source>
        <dbReference type="RefSeq" id="XP_022293353.1"/>
    </source>
</evidence>
<protein>
    <submittedName>
        <fullName evidence="5">Uncharacterized protein LOC111103977</fullName>
    </submittedName>
</protein>
<comment type="similarity">
    <text evidence="1">Belongs to the apolipoprotein L family.</text>
</comment>
<keyword evidence="3" id="KW-0472">Membrane</keyword>
<dbReference type="PANTHER" id="PTHR14096:SF28">
    <property type="entry name" value="APOLIPOPROTEIN L, 1-RELATED"/>
    <property type="match status" value="1"/>
</dbReference>
<dbReference type="GO" id="GO:0006869">
    <property type="term" value="P:lipid transport"/>
    <property type="evidence" value="ECO:0007669"/>
    <property type="project" value="InterPro"/>
</dbReference>
<sequence length="1082" mass="123770">MERFHRLFQTQGYSLTVHLKDNASFYYCLHSAIHNFQDPVSQKNADKMQKDLFEFEKKNSMYFHLFQPKSIICNGEHPSIDCLQKDLENMRKEKKPPSPREFFAAADLLQRYICIIQCHASLQVNIQRLRGYIFAPIDKNALTLEPICILMIDKGNGLAEFANVYPNGNLTMDLSSCPCILLNEEHKHCFGLRFANEVSLLFDGSVAYGNKSDVKDLYRRLSLEFYGTENHHRRILNIICNFELEDDNLELFCKYAETSVKEESSLDEKRRLLKSHIEQIRNGMKLSGDGEFYALSSVYNIDLIVDKTGREEWETFMSVVCTYASCFDSPVILRMQTREGDFIPYVTTSNTCSCRQRIPEIQGHIGRINANVHEAVLKTPCCPETQRRHNHNHLNHLPNIRTFWPSFTEYVGPSVDILMVIERLGMEDRRLDQIKGGKGSLEEAIAKELYGNESHEFAREVLGQEDLELDDKLKRLCNWLGVPVYVYCGVEDTVCGNGSQRCVWTEYEPNINLSPKANNCRFYITLFYNRIQRSFDRITPLRGCNCQIPPPLSLLQNSYVTEDQYLESVRQEKQHHPLVTFLREEPDQTLFEKEIRDFPVLSAYSSLKVAKQRRDMEERSIDCVECSRHSFLRCLSKEIFGNEKNVDILMKEISNELSQNLPYYIPFIGEDMMETFSKVTSGKMEENQKCFEKLAKYLIERIEDDLPCNDLLLWLACTFLQTPIYVLRVVDTNTSTESFWTEYTKLRKRKRDPLRKTSFTSKCPQNSTFYMTLLDTGYGQYHRIVPKLKVCNCALEPPRVPNYQDDATRYHIQQDCNLMRQIRKIDNQLKRVCILVDQWLTCNQMLQQKCDVMILEIEGRRKNVNIATITGTSAGIVGAALTGVGLALAPFTGGISTLLSVGGAVIAVSGGTVATGAKISESVLNHGTIDTLKRYQNCYQETLESLKSAMNQLQSDVKKLGELSKEMQVSHNLKASDFADVQSIPGIVRALKGLMMIPLSVLKISSRGILILGAIIGPLSALVDAALLVFSAYNMAKGNKTDVTEDLRRLSASLYGSRRQMHGWAYGNQKTIPSRYTILYQR</sequence>
<name>A0A8B8ARS8_CRAVI</name>
<proteinExistence type="inferred from homology"/>
<dbReference type="PANTHER" id="PTHR14096">
    <property type="entry name" value="APOLIPOPROTEIN L"/>
    <property type="match status" value="1"/>
</dbReference>
<evidence type="ECO:0000313" key="4">
    <source>
        <dbReference type="Proteomes" id="UP000694844"/>
    </source>
</evidence>
<evidence type="ECO:0000256" key="2">
    <source>
        <dbReference type="SAM" id="Coils"/>
    </source>
</evidence>
<dbReference type="KEGG" id="cvn:111103977"/>
<feature type="coiled-coil region" evidence="2">
    <location>
        <begin position="936"/>
        <end position="963"/>
    </location>
</feature>
<feature type="transmembrane region" description="Helical" evidence="3">
    <location>
        <begin position="1009"/>
        <end position="1030"/>
    </location>
</feature>
<dbReference type="GO" id="GO:0042157">
    <property type="term" value="P:lipoprotein metabolic process"/>
    <property type="evidence" value="ECO:0007669"/>
    <property type="project" value="InterPro"/>
</dbReference>
<keyword evidence="4" id="KW-1185">Reference proteome</keyword>
<dbReference type="GO" id="GO:0005576">
    <property type="term" value="C:extracellular region"/>
    <property type="evidence" value="ECO:0007669"/>
    <property type="project" value="InterPro"/>
</dbReference>
<dbReference type="GeneID" id="111103977"/>
<dbReference type="GO" id="GO:0016020">
    <property type="term" value="C:membrane"/>
    <property type="evidence" value="ECO:0007669"/>
    <property type="project" value="TreeGrafter"/>
</dbReference>
<accession>A0A8B8ARS8</accession>
<evidence type="ECO:0000256" key="1">
    <source>
        <dbReference type="ARBA" id="ARBA00010090"/>
    </source>
</evidence>
<keyword evidence="2" id="KW-0175">Coiled coil</keyword>
<dbReference type="InterPro" id="IPR008405">
    <property type="entry name" value="ApoL"/>
</dbReference>
<dbReference type="Proteomes" id="UP000694844">
    <property type="component" value="Chromosome 7"/>
</dbReference>
<gene>
    <name evidence="5" type="primary">LOC111103977</name>
</gene>
<keyword evidence="3" id="KW-1133">Transmembrane helix</keyword>
<dbReference type="Pfam" id="PF05461">
    <property type="entry name" value="ApoL"/>
    <property type="match status" value="1"/>
</dbReference>
<dbReference type="GO" id="GO:0008289">
    <property type="term" value="F:lipid binding"/>
    <property type="evidence" value="ECO:0007669"/>
    <property type="project" value="InterPro"/>
</dbReference>
<evidence type="ECO:0000256" key="3">
    <source>
        <dbReference type="SAM" id="Phobius"/>
    </source>
</evidence>
<keyword evidence="3" id="KW-0812">Transmembrane</keyword>
<organism evidence="4 5">
    <name type="scientific">Crassostrea virginica</name>
    <name type="common">Eastern oyster</name>
    <dbReference type="NCBI Taxonomy" id="6565"/>
    <lineage>
        <taxon>Eukaryota</taxon>
        <taxon>Metazoa</taxon>
        <taxon>Spiralia</taxon>
        <taxon>Lophotrochozoa</taxon>
        <taxon>Mollusca</taxon>
        <taxon>Bivalvia</taxon>
        <taxon>Autobranchia</taxon>
        <taxon>Pteriomorphia</taxon>
        <taxon>Ostreida</taxon>
        <taxon>Ostreoidea</taxon>
        <taxon>Ostreidae</taxon>
        <taxon>Crassostrea</taxon>
    </lineage>
</organism>